<evidence type="ECO:0000256" key="1">
    <source>
        <dbReference type="ARBA" id="ARBA00006525"/>
    </source>
</evidence>
<feature type="domain" description="DprA winged helix" evidence="3">
    <location>
        <begin position="316"/>
        <end position="375"/>
    </location>
</feature>
<dbReference type="NCBIfam" id="TIGR00732">
    <property type="entry name" value="dprA"/>
    <property type="match status" value="1"/>
</dbReference>
<dbReference type="InterPro" id="IPR036388">
    <property type="entry name" value="WH-like_DNA-bd_sf"/>
</dbReference>
<proteinExistence type="inferred from homology"/>
<dbReference type="InterPro" id="IPR041614">
    <property type="entry name" value="DprA_WH"/>
</dbReference>
<organism evidence="4 5">
    <name type="scientific">Stappia taiwanensis</name>
    <dbReference type="NCBI Taxonomy" id="992267"/>
    <lineage>
        <taxon>Bacteria</taxon>
        <taxon>Pseudomonadati</taxon>
        <taxon>Pseudomonadota</taxon>
        <taxon>Alphaproteobacteria</taxon>
        <taxon>Hyphomicrobiales</taxon>
        <taxon>Stappiaceae</taxon>
        <taxon>Stappia</taxon>
    </lineage>
</organism>
<dbReference type="Pfam" id="PF17782">
    <property type="entry name" value="WHD_DprA"/>
    <property type="match status" value="1"/>
</dbReference>
<sequence length="385" mass="40809">MSADAAVPPGHRALTDRQRLAWLRLIRSENVGPITFRELVNHTGSAETALDALPELSRRGGKRRIRIHPLEEAEAEVEALHRLGGHFRALGEYGYPPLLRQVDGAPPLIAVRGADAPLADPAAIAIVGARNASLAGQKIAGEIAAHLSNAGYRVISGLARGIDTAAHRASLAGGTVAVLAGGVDILYPPQNRQLLEDLLAAGGALVSEMPLGWKPRARDFPRRNRLISGISLATVLIEAARASGSLHTARFAAEQNREVFVVPGSPLDPRSEGGNKLIRDGATLVGSGADVIESLGPHHHGDPFLPIDIEEPSRDAPRQPLTVDDGTRAALLSALGSTPVDVDEVIRFTGLDTRAVNVVLLELELAGRLERHRGNTVSLIDSRYG</sequence>
<comment type="similarity">
    <text evidence="1">Belongs to the DprA/Smf family.</text>
</comment>
<dbReference type="SUPFAM" id="SSF102405">
    <property type="entry name" value="MCP/YpsA-like"/>
    <property type="match status" value="1"/>
</dbReference>
<dbReference type="GO" id="GO:0009294">
    <property type="term" value="P:DNA-mediated transformation"/>
    <property type="evidence" value="ECO:0007669"/>
    <property type="project" value="InterPro"/>
</dbReference>
<reference evidence="4 5" key="2">
    <citation type="submission" date="2020-08" db="EMBL/GenBank/DDBJ databases">
        <title>Stappia taiwanensis sp. nov., isolated from a coastal thermal spring.</title>
        <authorList>
            <person name="Kampfer P."/>
        </authorList>
    </citation>
    <scope>NUCLEOTIDE SEQUENCE [LARGE SCALE GENOMIC DNA]</scope>
    <source>
        <strain evidence="4 5">DSM 23284</strain>
    </source>
</reference>
<evidence type="ECO:0000313" key="4">
    <source>
        <dbReference type="EMBL" id="MBA4610692.1"/>
    </source>
</evidence>
<dbReference type="Gene3D" id="1.10.10.10">
    <property type="entry name" value="Winged helix-like DNA-binding domain superfamily/Winged helix DNA-binding domain"/>
    <property type="match status" value="1"/>
</dbReference>
<dbReference type="Pfam" id="PF02481">
    <property type="entry name" value="DNA_processg_A"/>
    <property type="match status" value="1"/>
</dbReference>
<name>A0A838XKN4_9HYPH</name>
<dbReference type="EMBL" id="JACEON010000002">
    <property type="protein sequence ID" value="MBA4610692.1"/>
    <property type="molecule type" value="Genomic_DNA"/>
</dbReference>
<dbReference type="Proteomes" id="UP000559404">
    <property type="component" value="Unassembled WGS sequence"/>
</dbReference>
<dbReference type="PANTHER" id="PTHR43022:SF1">
    <property type="entry name" value="PROTEIN SMF"/>
    <property type="match status" value="1"/>
</dbReference>
<dbReference type="AlphaFoldDB" id="A0A838XKN4"/>
<keyword evidence="5" id="KW-1185">Reference proteome</keyword>
<gene>
    <name evidence="4" type="primary">dprA</name>
    <name evidence="4" type="ORF">H1W37_03435</name>
</gene>
<dbReference type="Pfam" id="PF21102">
    <property type="entry name" value="DprA_N"/>
    <property type="match status" value="1"/>
</dbReference>
<dbReference type="PANTHER" id="PTHR43022">
    <property type="entry name" value="PROTEIN SMF"/>
    <property type="match status" value="1"/>
</dbReference>
<dbReference type="InterPro" id="IPR057666">
    <property type="entry name" value="DrpA_SLOG"/>
</dbReference>
<feature type="domain" description="Smf/DprA SLOG" evidence="2">
    <location>
        <begin position="90"/>
        <end position="295"/>
    </location>
</feature>
<accession>A0A838XKN4</accession>
<comment type="caution">
    <text evidence="4">The sequence shown here is derived from an EMBL/GenBank/DDBJ whole genome shotgun (WGS) entry which is preliminary data.</text>
</comment>
<reference evidence="4 5" key="1">
    <citation type="submission" date="2020-07" db="EMBL/GenBank/DDBJ databases">
        <authorList>
            <person name="Li M."/>
        </authorList>
    </citation>
    <scope>NUCLEOTIDE SEQUENCE [LARGE SCALE GENOMIC DNA]</scope>
    <source>
        <strain evidence="4 5">DSM 23284</strain>
    </source>
</reference>
<evidence type="ECO:0000259" key="3">
    <source>
        <dbReference type="Pfam" id="PF17782"/>
    </source>
</evidence>
<evidence type="ECO:0000313" key="5">
    <source>
        <dbReference type="Proteomes" id="UP000559404"/>
    </source>
</evidence>
<dbReference type="InterPro" id="IPR003488">
    <property type="entry name" value="DprA"/>
</dbReference>
<evidence type="ECO:0000259" key="2">
    <source>
        <dbReference type="Pfam" id="PF02481"/>
    </source>
</evidence>
<dbReference type="RefSeq" id="WP_181758872.1">
    <property type="nucleotide sequence ID" value="NZ_BMCR01000002.1"/>
</dbReference>
<protein>
    <submittedName>
        <fullName evidence="4">DNA-protecting protein DprA</fullName>
    </submittedName>
</protein>
<dbReference type="Gene3D" id="3.40.50.450">
    <property type="match status" value="1"/>
</dbReference>